<evidence type="ECO:0000256" key="2">
    <source>
        <dbReference type="ARBA" id="ARBA00022737"/>
    </source>
</evidence>
<feature type="domain" description="EF-hand" evidence="4">
    <location>
        <begin position="279"/>
        <end position="314"/>
    </location>
</feature>
<feature type="domain" description="EF-hand" evidence="4">
    <location>
        <begin position="506"/>
        <end position="541"/>
    </location>
</feature>
<dbReference type="CDD" id="cd00051">
    <property type="entry name" value="EFh"/>
    <property type="match status" value="1"/>
</dbReference>
<reference evidence="6" key="1">
    <citation type="journal article" date="2015" name="PLoS Genet.">
        <title>Genome Sequence and Transcriptome Analyses of Chrysochromulina tobin: Metabolic Tools for Enhanced Algal Fitness in the Prominent Order Prymnesiales (Haptophyceae).</title>
        <authorList>
            <person name="Hovde B.T."/>
            <person name="Deodato C.R."/>
            <person name="Hunsperger H.M."/>
            <person name="Ryken S.A."/>
            <person name="Yost W."/>
            <person name="Jha R.K."/>
            <person name="Patterson J."/>
            <person name="Monnat R.J. Jr."/>
            <person name="Barlow S.B."/>
            <person name="Starkenburg S.R."/>
            <person name="Cattolico R.A."/>
        </authorList>
    </citation>
    <scope>NUCLEOTIDE SEQUENCE</scope>
    <source>
        <strain evidence="6">CCMP291</strain>
    </source>
</reference>
<keyword evidence="1" id="KW-0479">Metal-binding</keyword>
<sequence length="655" mass="73177">MDPKKAFEAVDGLCQSWALGSYVHHVRHVKDRAEQGHEFLVIFSMPQPTKPVPELVATATFTVKPRGEGEAPRVSYIIEKQKNRFPGERPIRKQWLDAAIRRKAIVLECSAMFADKGRLPQPLAFVPGKYKAAQAIADAAFDGADENQERLMEAANDLADAQAAALQQMFESDAELEQLLVSIFKDGDADGNRYLDPKEFRTLLETSQLGLDESSVRQILMLADANGDGKIEYAEFAPLGADIIQTMRLRQLNAAEEAVRNEEAELMAREVIHGLGEEEIVEMLLSAFRSFDKDNSGRLERGEIVECLKSLQLGATKLTPREIKMIMSFIDEDESGTIEYNEFAPLMFNYLVEALKLGFLQSESDDLVEYLSMHLASYDAEEDGRLTTKMLKAAMIEADLVKLTPIQLQTVLADAPVDSEGKVMISNFVGPAARMIIKLSDPALERKRHMVTKMAKITPLQAITPEEQKRLTNMARNVFQAYDADGSGKLDRAEFQKCLFESKLGLNEHQIQKLMFAADENDDGAIDYNEFADLFFNCMLEMTREQSIERMLRDESIASIKASFMFLLDELMIPLHLAFDIASGGQDSCDKDVLLGFLWPKCVEEWGVMPEAIDVLAARIMEHPEAAVGWHALCEMIEKLAFEEPPSETGAPAAA</sequence>
<accession>A0A0M0JA78</accession>
<dbReference type="PROSITE" id="PS00018">
    <property type="entry name" value="EF_HAND_1"/>
    <property type="match status" value="6"/>
</dbReference>
<dbReference type="GO" id="GO:0005509">
    <property type="term" value="F:calcium ion binding"/>
    <property type="evidence" value="ECO:0007669"/>
    <property type="project" value="InterPro"/>
</dbReference>
<dbReference type="Proteomes" id="UP000037460">
    <property type="component" value="Unassembled WGS sequence"/>
</dbReference>
<evidence type="ECO:0000313" key="5">
    <source>
        <dbReference type="EMBL" id="KOO23133.1"/>
    </source>
</evidence>
<feature type="domain" description="EF-hand" evidence="4">
    <location>
        <begin position="470"/>
        <end position="505"/>
    </location>
</feature>
<dbReference type="AlphaFoldDB" id="A0A0M0JA78"/>
<evidence type="ECO:0000256" key="1">
    <source>
        <dbReference type="ARBA" id="ARBA00022723"/>
    </source>
</evidence>
<dbReference type="InterPro" id="IPR018247">
    <property type="entry name" value="EF_Hand_1_Ca_BS"/>
</dbReference>
<dbReference type="EMBL" id="JWZX01003217">
    <property type="protein sequence ID" value="KOO23133.1"/>
    <property type="molecule type" value="Genomic_DNA"/>
</dbReference>
<organism evidence="5 6">
    <name type="scientific">Chrysochromulina tobinii</name>
    <dbReference type="NCBI Taxonomy" id="1460289"/>
    <lineage>
        <taxon>Eukaryota</taxon>
        <taxon>Haptista</taxon>
        <taxon>Haptophyta</taxon>
        <taxon>Prymnesiophyceae</taxon>
        <taxon>Prymnesiales</taxon>
        <taxon>Chrysochromulinaceae</taxon>
        <taxon>Chrysochromulina</taxon>
    </lineage>
</organism>
<dbReference type="Pfam" id="PF13499">
    <property type="entry name" value="EF-hand_7"/>
    <property type="match status" value="3"/>
</dbReference>
<feature type="domain" description="EF-hand" evidence="4">
    <location>
        <begin position="175"/>
        <end position="210"/>
    </location>
</feature>
<dbReference type="InterPro" id="IPR051581">
    <property type="entry name" value="Ca-bind"/>
</dbReference>
<keyword evidence="6" id="KW-1185">Reference proteome</keyword>
<evidence type="ECO:0000259" key="4">
    <source>
        <dbReference type="PROSITE" id="PS50222"/>
    </source>
</evidence>
<proteinExistence type="predicted"/>
<evidence type="ECO:0000313" key="6">
    <source>
        <dbReference type="Proteomes" id="UP000037460"/>
    </source>
</evidence>
<dbReference type="PANTHER" id="PTHR34524">
    <property type="entry name" value="CALCYPHOSIN"/>
    <property type="match status" value="1"/>
</dbReference>
<dbReference type="PROSITE" id="PS50222">
    <property type="entry name" value="EF_HAND_2"/>
    <property type="match status" value="6"/>
</dbReference>
<feature type="domain" description="EF-hand" evidence="4">
    <location>
        <begin position="318"/>
        <end position="353"/>
    </location>
</feature>
<gene>
    <name evidence="5" type="ORF">Ctob_001295</name>
</gene>
<feature type="domain" description="EF-hand" evidence="4">
    <location>
        <begin position="211"/>
        <end position="246"/>
    </location>
</feature>
<keyword evidence="2" id="KW-0677">Repeat</keyword>
<dbReference type="InterPro" id="IPR011992">
    <property type="entry name" value="EF-hand-dom_pair"/>
</dbReference>
<dbReference type="InterPro" id="IPR002048">
    <property type="entry name" value="EF_hand_dom"/>
</dbReference>
<protein>
    <submittedName>
        <fullName evidence="5">Radial spoke protein 7</fullName>
    </submittedName>
</protein>
<dbReference type="Pfam" id="PF14469">
    <property type="entry name" value="AKAP28"/>
    <property type="match status" value="1"/>
</dbReference>
<dbReference type="InterPro" id="IPR025663">
    <property type="entry name" value="AKAP_28"/>
</dbReference>
<dbReference type="PANTHER" id="PTHR34524:SF6">
    <property type="entry name" value="CALCYPHOSINE LIKE"/>
    <property type="match status" value="1"/>
</dbReference>
<dbReference type="OrthoDB" id="26525at2759"/>
<name>A0A0M0JA78_9EUKA</name>
<dbReference type="SUPFAM" id="SSF47473">
    <property type="entry name" value="EF-hand"/>
    <property type="match status" value="2"/>
</dbReference>
<dbReference type="Gene3D" id="1.10.238.10">
    <property type="entry name" value="EF-hand"/>
    <property type="match status" value="3"/>
</dbReference>
<keyword evidence="3" id="KW-0106">Calcium</keyword>
<comment type="caution">
    <text evidence="5">The sequence shown here is derived from an EMBL/GenBank/DDBJ whole genome shotgun (WGS) entry which is preliminary data.</text>
</comment>
<dbReference type="SMART" id="SM00054">
    <property type="entry name" value="EFh"/>
    <property type="match status" value="6"/>
</dbReference>
<evidence type="ECO:0000256" key="3">
    <source>
        <dbReference type="ARBA" id="ARBA00022837"/>
    </source>
</evidence>